<organism evidence="2 3">
    <name type="scientific">Arthrobacter ginkgonis</name>
    <dbReference type="NCBI Taxonomy" id="1630594"/>
    <lineage>
        <taxon>Bacteria</taxon>
        <taxon>Bacillati</taxon>
        <taxon>Actinomycetota</taxon>
        <taxon>Actinomycetes</taxon>
        <taxon>Micrococcales</taxon>
        <taxon>Micrococcaceae</taxon>
        <taxon>Arthrobacter</taxon>
    </lineage>
</organism>
<name>A0ABP7BQJ8_9MICC</name>
<feature type="compositionally biased region" description="Low complexity" evidence="1">
    <location>
        <begin position="262"/>
        <end position="280"/>
    </location>
</feature>
<dbReference type="Proteomes" id="UP001500752">
    <property type="component" value="Unassembled WGS sequence"/>
</dbReference>
<proteinExistence type="predicted"/>
<evidence type="ECO:0000256" key="1">
    <source>
        <dbReference type="SAM" id="MobiDB-lite"/>
    </source>
</evidence>
<dbReference type="EMBL" id="BAABEO010000001">
    <property type="protein sequence ID" value="GAA3665277.1"/>
    <property type="molecule type" value="Genomic_DNA"/>
</dbReference>
<evidence type="ECO:0000313" key="2">
    <source>
        <dbReference type="EMBL" id="GAA3665277.1"/>
    </source>
</evidence>
<gene>
    <name evidence="2" type="ORF">GCM10023081_00180</name>
</gene>
<keyword evidence="3" id="KW-1185">Reference proteome</keyword>
<protein>
    <submittedName>
        <fullName evidence="2">Uncharacterized protein</fullName>
    </submittedName>
</protein>
<evidence type="ECO:0000313" key="3">
    <source>
        <dbReference type="Proteomes" id="UP001500752"/>
    </source>
</evidence>
<dbReference type="RefSeq" id="WP_345147546.1">
    <property type="nucleotide sequence ID" value="NZ_BAABEO010000001.1"/>
</dbReference>
<comment type="caution">
    <text evidence="2">The sequence shown here is derived from an EMBL/GenBank/DDBJ whole genome shotgun (WGS) entry which is preliminary data.</text>
</comment>
<reference evidence="3" key="1">
    <citation type="journal article" date="2019" name="Int. J. Syst. Evol. Microbiol.">
        <title>The Global Catalogue of Microorganisms (GCM) 10K type strain sequencing project: providing services to taxonomists for standard genome sequencing and annotation.</title>
        <authorList>
            <consortium name="The Broad Institute Genomics Platform"/>
            <consortium name="The Broad Institute Genome Sequencing Center for Infectious Disease"/>
            <person name="Wu L."/>
            <person name="Ma J."/>
        </authorList>
    </citation>
    <scope>NUCLEOTIDE SEQUENCE [LARGE SCALE GENOMIC DNA]</scope>
    <source>
        <strain evidence="3">JCM 30742</strain>
    </source>
</reference>
<feature type="region of interest" description="Disordered" evidence="1">
    <location>
        <begin position="258"/>
        <end position="280"/>
    </location>
</feature>
<accession>A0ABP7BQJ8</accession>
<sequence length="280" mass="30712">MEVLKNQGGVLDNIPVSGWAESRFGGLAAELAVAASRAMHTAHDLALKAHLSAEMVQRDTYGHTLKVKMHEVLVELLGEVPGVVLRKPAGGRFELPVVEETSIALLPLRYSTDRRVTREDAKIDLSELRRSLLALVSPNPAKAHQWTIEDALEEDLDVEAHYEQLRELDEQLAAFGQVVTIGFGSNPASGLWGLGWGDLRVDEENGKAVWETWEALPENASTHEGITHRPALRTVSEEPELTYFDQTDEADELNIFPRRTIAGSGEESDTAASESEASNS</sequence>